<organism evidence="2 3">
    <name type="scientific">Rubellimicrobium roseum</name>
    <dbReference type="NCBI Taxonomy" id="687525"/>
    <lineage>
        <taxon>Bacteria</taxon>
        <taxon>Pseudomonadati</taxon>
        <taxon>Pseudomonadota</taxon>
        <taxon>Alphaproteobacteria</taxon>
        <taxon>Rhodobacterales</taxon>
        <taxon>Roseobacteraceae</taxon>
        <taxon>Rubellimicrobium</taxon>
    </lineage>
</organism>
<keyword evidence="3" id="KW-1185">Reference proteome</keyword>
<evidence type="ECO:0000256" key="1">
    <source>
        <dbReference type="SAM" id="MobiDB-lite"/>
    </source>
</evidence>
<dbReference type="OrthoDB" id="2955631at2"/>
<dbReference type="InterPro" id="IPR018723">
    <property type="entry name" value="DUF2254_membrane"/>
</dbReference>
<protein>
    <submittedName>
        <fullName evidence="2">DUF2254 domain-containing protein</fullName>
    </submittedName>
</protein>
<dbReference type="AlphaFoldDB" id="A0A5C4N8E8"/>
<reference evidence="2 3" key="1">
    <citation type="submission" date="2019-06" db="EMBL/GenBank/DDBJ databases">
        <authorList>
            <person name="Jiang L."/>
        </authorList>
    </citation>
    <scope>NUCLEOTIDE SEQUENCE [LARGE SCALE GENOMIC DNA]</scope>
    <source>
        <strain evidence="2 3">YIM 48858</strain>
    </source>
</reference>
<evidence type="ECO:0000313" key="2">
    <source>
        <dbReference type="EMBL" id="TNC61051.1"/>
    </source>
</evidence>
<proteinExistence type="predicted"/>
<gene>
    <name evidence="2" type="ORF">FHG71_21535</name>
</gene>
<dbReference type="EMBL" id="VDFV01000072">
    <property type="protein sequence ID" value="TNC61051.1"/>
    <property type="molecule type" value="Genomic_DNA"/>
</dbReference>
<dbReference type="Proteomes" id="UP000305709">
    <property type="component" value="Unassembled WGS sequence"/>
</dbReference>
<name>A0A5C4N8E8_9RHOB</name>
<comment type="caution">
    <text evidence="2">The sequence shown here is derived from an EMBL/GenBank/DDBJ whole genome shotgun (WGS) entry which is preliminary data.</text>
</comment>
<evidence type="ECO:0000313" key="3">
    <source>
        <dbReference type="Proteomes" id="UP000305709"/>
    </source>
</evidence>
<accession>A0A5C4N8E8</accession>
<feature type="region of interest" description="Disordered" evidence="1">
    <location>
        <begin position="23"/>
        <end position="60"/>
    </location>
</feature>
<sequence>MYRGVQSGAVLCRRYPSSGADGVADPLESSVGRGGPSYRTLGGDRAPVASGPHRHSASRRNPDFFEPARRHACPGIVQAVSPDWLCRFKSEIEIDLRLLSRSGSFLDLGRPLLLVSRHLSDEETAYLRVPFLVGRQRTCAKDLRFALTVLLEKASHLSCSERARNC</sequence>
<dbReference type="Pfam" id="PF10011">
    <property type="entry name" value="DUF2254"/>
    <property type="match status" value="1"/>
</dbReference>